<dbReference type="Pfam" id="PF13460">
    <property type="entry name" value="NAD_binding_10"/>
    <property type="match status" value="1"/>
</dbReference>
<comment type="caution">
    <text evidence="2">The sequence shown here is derived from an EMBL/GenBank/DDBJ whole genome shotgun (WGS) entry which is preliminary data.</text>
</comment>
<dbReference type="PANTHER" id="PTHR47129">
    <property type="entry name" value="QUINONE OXIDOREDUCTASE 2"/>
    <property type="match status" value="1"/>
</dbReference>
<keyword evidence="3" id="KW-1185">Reference proteome</keyword>
<dbReference type="InterPro" id="IPR036291">
    <property type="entry name" value="NAD(P)-bd_dom_sf"/>
</dbReference>
<name>A0ABW4B5N5_9LACO</name>
<dbReference type="PANTHER" id="PTHR47129:SF1">
    <property type="entry name" value="NMRA-LIKE DOMAIN-CONTAINING PROTEIN"/>
    <property type="match status" value="1"/>
</dbReference>
<sequence>MTTYAITGATGHFGQRALKYLAAKVPAEDIVALARNTEKAKQVVPAGITIRQADYTDPDQMTAALSNIDRLLFVSSLPGGPVSRVQQHQNVVAAAKRAGVGYIAYTSFPHADTSTGALAADHKATEQAIREAGLQYSFLRNNWYLENEMSRLKAAAAGQDFLYAAGDGKVGWALEREYADAAAVVLAATDPKPIYEFAGPARTYRELAAAISGQFAIKSLNDADYRATLTQAGMPANVVGFSVGGMAMIRAGVLDETTTDLTDVLEHGLTPLPAAIKEVLK</sequence>
<protein>
    <submittedName>
        <fullName evidence="2">NAD(P)H-binding protein</fullName>
    </submittedName>
</protein>
<dbReference type="Gene3D" id="3.90.25.10">
    <property type="entry name" value="UDP-galactose 4-epimerase, domain 1"/>
    <property type="match status" value="1"/>
</dbReference>
<dbReference type="InterPro" id="IPR016040">
    <property type="entry name" value="NAD(P)-bd_dom"/>
</dbReference>
<accession>A0ABW4B5N5</accession>
<dbReference type="InterPro" id="IPR052718">
    <property type="entry name" value="NmrA-type_oxidoreductase"/>
</dbReference>
<proteinExistence type="predicted"/>
<dbReference type="RefSeq" id="WP_125584576.1">
    <property type="nucleotide sequence ID" value="NZ_JBHTMO010000001.1"/>
</dbReference>
<evidence type="ECO:0000313" key="2">
    <source>
        <dbReference type="EMBL" id="MFD1392124.1"/>
    </source>
</evidence>
<evidence type="ECO:0000313" key="3">
    <source>
        <dbReference type="Proteomes" id="UP001597249"/>
    </source>
</evidence>
<dbReference type="Proteomes" id="UP001597249">
    <property type="component" value="Unassembled WGS sequence"/>
</dbReference>
<evidence type="ECO:0000259" key="1">
    <source>
        <dbReference type="Pfam" id="PF13460"/>
    </source>
</evidence>
<organism evidence="2 3">
    <name type="scientific">Lacticaseibacillus jixianensis</name>
    <dbReference type="NCBI Taxonomy" id="2486012"/>
    <lineage>
        <taxon>Bacteria</taxon>
        <taxon>Bacillati</taxon>
        <taxon>Bacillota</taxon>
        <taxon>Bacilli</taxon>
        <taxon>Lactobacillales</taxon>
        <taxon>Lactobacillaceae</taxon>
        <taxon>Lacticaseibacillus</taxon>
    </lineage>
</organism>
<gene>
    <name evidence="2" type="ORF">ACFQ3L_00775</name>
</gene>
<dbReference type="EMBL" id="JBHTMO010000001">
    <property type="protein sequence ID" value="MFD1392124.1"/>
    <property type="molecule type" value="Genomic_DNA"/>
</dbReference>
<reference evidence="3" key="1">
    <citation type="journal article" date="2019" name="Int. J. Syst. Evol. Microbiol.">
        <title>The Global Catalogue of Microorganisms (GCM) 10K type strain sequencing project: providing services to taxonomists for standard genome sequencing and annotation.</title>
        <authorList>
            <consortium name="The Broad Institute Genomics Platform"/>
            <consortium name="The Broad Institute Genome Sequencing Center for Infectious Disease"/>
            <person name="Wu L."/>
            <person name="Ma J."/>
        </authorList>
    </citation>
    <scope>NUCLEOTIDE SEQUENCE [LARGE SCALE GENOMIC DNA]</scope>
    <source>
        <strain evidence="3">CCM 8911</strain>
    </source>
</reference>
<dbReference type="Gene3D" id="3.40.50.720">
    <property type="entry name" value="NAD(P)-binding Rossmann-like Domain"/>
    <property type="match status" value="1"/>
</dbReference>
<dbReference type="SUPFAM" id="SSF51735">
    <property type="entry name" value="NAD(P)-binding Rossmann-fold domains"/>
    <property type="match status" value="1"/>
</dbReference>
<feature type="domain" description="NAD(P)-binding" evidence="1">
    <location>
        <begin position="8"/>
        <end position="161"/>
    </location>
</feature>